<keyword evidence="5" id="KW-0832">Ubl conjugation</keyword>
<dbReference type="AlphaFoldDB" id="A0A5N5TBM8"/>
<evidence type="ECO:0000256" key="18">
    <source>
        <dbReference type="SAM" id="MobiDB-lite"/>
    </source>
</evidence>
<evidence type="ECO:0000256" key="15">
    <source>
        <dbReference type="ARBA" id="ARBA00066769"/>
    </source>
</evidence>
<evidence type="ECO:0000256" key="2">
    <source>
        <dbReference type="ARBA" id="ARBA00022499"/>
    </source>
</evidence>
<dbReference type="Pfam" id="PF03167">
    <property type="entry name" value="UDG"/>
    <property type="match status" value="1"/>
</dbReference>
<keyword evidence="10" id="KW-0234">DNA repair</keyword>
<dbReference type="EC" id="3.2.2.29" evidence="15"/>
<protein>
    <recommendedName>
        <fullName evidence="16">G/T mismatch-specific thymine DNA glycosylase</fullName>
        <ecNumber evidence="15">3.2.2.29</ecNumber>
    </recommendedName>
    <alternativeName>
        <fullName evidence="17">Thymine-DNA glycosylase</fullName>
    </alternativeName>
</protein>
<evidence type="ECO:0000256" key="8">
    <source>
        <dbReference type="ARBA" id="ARBA00023159"/>
    </source>
</evidence>
<evidence type="ECO:0000256" key="7">
    <source>
        <dbReference type="ARBA" id="ARBA00023015"/>
    </source>
</evidence>
<feature type="compositionally biased region" description="Basic residues" evidence="18">
    <location>
        <begin position="93"/>
        <end position="107"/>
    </location>
</feature>
<comment type="subunit">
    <text evidence="14">Homodimer. Interacts with AICDA and GADD45A.</text>
</comment>
<evidence type="ECO:0000313" key="20">
    <source>
        <dbReference type="EMBL" id="KAB7503981.1"/>
    </source>
</evidence>
<evidence type="ECO:0000256" key="13">
    <source>
        <dbReference type="ARBA" id="ARBA00061261"/>
    </source>
</evidence>
<name>A0A5N5TBM8_9CRUS</name>
<accession>A0A5N5TBM8</accession>
<proteinExistence type="inferred from homology"/>
<dbReference type="PANTHER" id="PTHR12159:SF9">
    <property type="entry name" value="G_T MISMATCH-SPECIFIC THYMINE DNA GLYCOSYLASE"/>
    <property type="match status" value="1"/>
</dbReference>
<dbReference type="FunFam" id="3.40.470.10:FF:000002">
    <property type="entry name" value="G/T mismatch-specific thymine DNA glycosylase"/>
    <property type="match status" value="1"/>
</dbReference>
<dbReference type="OrthoDB" id="565731at2759"/>
<comment type="caution">
    <text evidence="20">The sequence shown here is derived from an EMBL/GenBank/DDBJ whole genome shotgun (WGS) entry which is preliminary data.</text>
</comment>
<evidence type="ECO:0000256" key="4">
    <source>
        <dbReference type="ARBA" id="ARBA00022801"/>
    </source>
</evidence>
<dbReference type="PANTHER" id="PTHR12159">
    <property type="entry name" value="G/T AND G/U MISMATCH-SPECIFIC DNA GLYCOSYLASE"/>
    <property type="match status" value="1"/>
</dbReference>
<dbReference type="InterPro" id="IPR015637">
    <property type="entry name" value="MUG/TDG"/>
</dbReference>
<dbReference type="GO" id="GO:0004844">
    <property type="term" value="F:uracil DNA N-glycosylase activity"/>
    <property type="evidence" value="ECO:0007669"/>
    <property type="project" value="TreeGrafter"/>
</dbReference>
<dbReference type="GO" id="GO:0006285">
    <property type="term" value="P:base-excision repair, AP site formation"/>
    <property type="evidence" value="ECO:0007669"/>
    <property type="project" value="InterPro"/>
</dbReference>
<evidence type="ECO:0000256" key="6">
    <source>
        <dbReference type="ARBA" id="ARBA00022853"/>
    </source>
</evidence>
<dbReference type="InterPro" id="IPR005122">
    <property type="entry name" value="Uracil-DNA_glycosylase-like"/>
</dbReference>
<dbReference type="Proteomes" id="UP000326759">
    <property type="component" value="Unassembled WGS sequence"/>
</dbReference>
<dbReference type="EMBL" id="SEYY01004056">
    <property type="protein sequence ID" value="KAB7503981.1"/>
    <property type="molecule type" value="Genomic_DNA"/>
</dbReference>
<evidence type="ECO:0000256" key="14">
    <source>
        <dbReference type="ARBA" id="ARBA00064519"/>
    </source>
</evidence>
<evidence type="ECO:0000256" key="9">
    <source>
        <dbReference type="ARBA" id="ARBA00023163"/>
    </source>
</evidence>
<keyword evidence="11" id="KW-0539">Nucleus</keyword>
<keyword evidence="21" id="KW-1185">Reference proteome</keyword>
<evidence type="ECO:0000259" key="19">
    <source>
        <dbReference type="Pfam" id="PF03167"/>
    </source>
</evidence>
<gene>
    <name evidence="20" type="primary">TDG</name>
    <name evidence="20" type="ORF">Anas_07354</name>
</gene>
<evidence type="ECO:0000256" key="3">
    <source>
        <dbReference type="ARBA" id="ARBA00022763"/>
    </source>
</evidence>
<evidence type="ECO:0000256" key="17">
    <source>
        <dbReference type="ARBA" id="ARBA00083221"/>
    </source>
</evidence>
<evidence type="ECO:0000256" key="12">
    <source>
        <dbReference type="ARBA" id="ARBA00052915"/>
    </source>
</evidence>
<dbReference type="GO" id="GO:0040029">
    <property type="term" value="P:epigenetic regulation of gene expression"/>
    <property type="evidence" value="ECO:0007669"/>
    <property type="project" value="UniProtKB-ARBA"/>
</dbReference>
<keyword evidence="6" id="KW-0156">Chromatin regulator</keyword>
<feature type="domain" description="Uracil-DNA glycosylase-like" evidence="19">
    <location>
        <begin position="125"/>
        <end position="262"/>
    </location>
</feature>
<evidence type="ECO:0000256" key="11">
    <source>
        <dbReference type="ARBA" id="ARBA00023242"/>
    </source>
</evidence>
<reference evidence="20 21" key="1">
    <citation type="journal article" date="2019" name="PLoS Biol.">
        <title>Sex chromosomes control vertical transmission of feminizing Wolbachia symbionts in an isopod.</title>
        <authorList>
            <person name="Becking T."/>
            <person name="Chebbi M.A."/>
            <person name="Giraud I."/>
            <person name="Moumen B."/>
            <person name="Laverre T."/>
            <person name="Caubet Y."/>
            <person name="Peccoud J."/>
            <person name="Gilbert C."/>
            <person name="Cordaux R."/>
        </authorList>
    </citation>
    <scope>NUCLEOTIDE SEQUENCE [LARGE SCALE GENOMIC DNA]</scope>
    <source>
        <strain evidence="20">ANa2</strain>
        <tissue evidence="20">Whole body excluding digestive tract and cuticle</tissue>
    </source>
</reference>
<keyword evidence="9" id="KW-0804">Transcription</keyword>
<dbReference type="SUPFAM" id="SSF52141">
    <property type="entry name" value="Uracil-DNA glycosylase-like"/>
    <property type="match status" value="1"/>
</dbReference>
<dbReference type="GO" id="GO:0141016">
    <property type="term" value="F:G/T mismatch-specific thymine-DNA glycosylase activity"/>
    <property type="evidence" value="ECO:0007669"/>
    <property type="project" value="UniProtKB-EC"/>
</dbReference>
<feature type="region of interest" description="Disordered" evidence="18">
    <location>
        <begin position="89"/>
        <end position="109"/>
    </location>
</feature>
<organism evidence="20 21">
    <name type="scientific">Armadillidium nasatum</name>
    <dbReference type="NCBI Taxonomy" id="96803"/>
    <lineage>
        <taxon>Eukaryota</taxon>
        <taxon>Metazoa</taxon>
        <taxon>Ecdysozoa</taxon>
        <taxon>Arthropoda</taxon>
        <taxon>Crustacea</taxon>
        <taxon>Multicrustacea</taxon>
        <taxon>Malacostraca</taxon>
        <taxon>Eumalacostraca</taxon>
        <taxon>Peracarida</taxon>
        <taxon>Isopoda</taxon>
        <taxon>Oniscidea</taxon>
        <taxon>Crinocheta</taxon>
        <taxon>Armadillidiidae</taxon>
        <taxon>Armadillidium</taxon>
    </lineage>
</organism>
<evidence type="ECO:0000256" key="16">
    <source>
        <dbReference type="ARBA" id="ARBA00071248"/>
    </source>
</evidence>
<comment type="subcellular location">
    <subcellularLocation>
        <location evidence="1">Nucleus</location>
    </subcellularLocation>
</comment>
<keyword evidence="7" id="KW-0805">Transcription regulation</keyword>
<dbReference type="Gene3D" id="3.40.470.10">
    <property type="entry name" value="Uracil-DNA glycosylase-like domain"/>
    <property type="match status" value="1"/>
</dbReference>
<evidence type="ECO:0000313" key="21">
    <source>
        <dbReference type="Proteomes" id="UP000326759"/>
    </source>
</evidence>
<keyword evidence="2" id="KW-1017">Isopeptide bond</keyword>
<sequence length="323" mass="36816">MDYRNSIGLPTTSSTSIKNEMIESFLYPTVASPYFAQNCTFNNCNEASHSSSFTPDYQNFMFNSSQSEDPENVPNCTSQYFKNERSELVERKPIKKKRNSSSPRKRLNRFDGEPEEEVLKKFLPDHIHHNLDILIIGINPGLFAAHKGHHYAGKCLFMSGLIPEPYNAYDDFRMIEFGIGFTNIVARTTRGSADLTKKEIEEGAKLLLTKLQYYKPKIAVFNGKGIYEIYSKKKDFNFGKQPETVEGTSTYIWVMPSSSARCSQLPRAIDKLPFYSALKKLRDYLKGEIPSLSEEEVVFSSLSLKNKFKESPQKVEVKEEPSG</sequence>
<keyword evidence="4" id="KW-0378">Hydrolase</keyword>
<dbReference type="CDD" id="cd10028">
    <property type="entry name" value="UDG-F2_TDG_MUG"/>
    <property type="match status" value="1"/>
</dbReference>
<comment type="catalytic activity">
    <reaction evidence="12">
        <text>Hydrolyzes mismatched double-stranded DNA and polynucleotides, releasing free thymine.</text>
        <dbReference type="EC" id="3.2.2.29"/>
    </reaction>
</comment>
<dbReference type="GO" id="GO:0005654">
    <property type="term" value="C:nucleoplasm"/>
    <property type="evidence" value="ECO:0007669"/>
    <property type="project" value="UniProtKB-ARBA"/>
</dbReference>
<dbReference type="GO" id="GO:0003677">
    <property type="term" value="F:DNA binding"/>
    <property type="evidence" value="ECO:0007669"/>
    <property type="project" value="UniProtKB-ARBA"/>
</dbReference>
<keyword evidence="8" id="KW-0010">Activator</keyword>
<comment type="similarity">
    <text evidence="13">Belongs to the uracil-DNA glycosylase (UDG) superfamily. TDG/mug family.</text>
</comment>
<evidence type="ECO:0000256" key="1">
    <source>
        <dbReference type="ARBA" id="ARBA00004123"/>
    </source>
</evidence>
<keyword evidence="3" id="KW-0227">DNA damage</keyword>
<dbReference type="GO" id="GO:0032183">
    <property type="term" value="F:SUMO binding"/>
    <property type="evidence" value="ECO:0007669"/>
    <property type="project" value="UniProtKB-ARBA"/>
</dbReference>
<dbReference type="InterPro" id="IPR036895">
    <property type="entry name" value="Uracil-DNA_glycosylase-like_sf"/>
</dbReference>
<evidence type="ECO:0000256" key="5">
    <source>
        <dbReference type="ARBA" id="ARBA00022843"/>
    </source>
</evidence>
<evidence type="ECO:0000256" key="10">
    <source>
        <dbReference type="ARBA" id="ARBA00023204"/>
    </source>
</evidence>